<feature type="compositionally biased region" description="Low complexity" evidence="10">
    <location>
        <begin position="699"/>
        <end position="709"/>
    </location>
</feature>
<dbReference type="CDD" id="cd12148">
    <property type="entry name" value="fungal_TF_MHR"/>
    <property type="match status" value="1"/>
</dbReference>
<evidence type="ECO:0000259" key="11">
    <source>
        <dbReference type="PROSITE" id="PS50067"/>
    </source>
</evidence>
<keyword evidence="6" id="KW-0539">Nucleus</keyword>
<feature type="coiled-coil region" evidence="9">
    <location>
        <begin position="1644"/>
        <end position="1826"/>
    </location>
</feature>
<dbReference type="InterPro" id="IPR036961">
    <property type="entry name" value="Kinesin_motor_dom_sf"/>
</dbReference>
<dbReference type="SMART" id="SM00129">
    <property type="entry name" value="KISc"/>
    <property type="match status" value="1"/>
</dbReference>
<feature type="coiled-coil region" evidence="9">
    <location>
        <begin position="1340"/>
        <end position="1367"/>
    </location>
</feature>
<feature type="compositionally biased region" description="Polar residues" evidence="10">
    <location>
        <begin position="747"/>
        <end position="760"/>
    </location>
</feature>
<feature type="compositionally biased region" description="Polar residues" evidence="10">
    <location>
        <begin position="1020"/>
        <end position="1044"/>
    </location>
</feature>
<feature type="region of interest" description="Disordered" evidence="10">
    <location>
        <begin position="1"/>
        <end position="21"/>
    </location>
</feature>
<feature type="region of interest" description="Disordered" evidence="10">
    <location>
        <begin position="122"/>
        <end position="172"/>
    </location>
</feature>
<feature type="coiled-coil region" evidence="9">
    <location>
        <begin position="1437"/>
        <end position="1494"/>
    </location>
</feature>
<dbReference type="InterPro" id="IPR027417">
    <property type="entry name" value="P-loop_NTPase"/>
</dbReference>
<feature type="compositionally biased region" description="Polar residues" evidence="10">
    <location>
        <begin position="730"/>
        <end position="740"/>
    </location>
</feature>
<evidence type="ECO:0000256" key="3">
    <source>
        <dbReference type="ARBA" id="ARBA00022840"/>
    </source>
</evidence>
<feature type="compositionally biased region" description="Basic and acidic residues" evidence="10">
    <location>
        <begin position="837"/>
        <end position="851"/>
    </location>
</feature>
<evidence type="ECO:0000313" key="13">
    <source>
        <dbReference type="Proteomes" id="UP000707451"/>
    </source>
</evidence>
<evidence type="ECO:0000256" key="9">
    <source>
        <dbReference type="SAM" id="Coils"/>
    </source>
</evidence>
<dbReference type="Gene3D" id="3.40.850.10">
    <property type="entry name" value="Kinesin motor domain"/>
    <property type="match status" value="1"/>
</dbReference>
<organism evidence="12 13">
    <name type="scientific">Linnemannia hyalina</name>
    <dbReference type="NCBI Taxonomy" id="64524"/>
    <lineage>
        <taxon>Eukaryota</taxon>
        <taxon>Fungi</taxon>
        <taxon>Fungi incertae sedis</taxon>
        <taxon>Mucoromycota</taxon>
        <taxon>Mortierellomycotina</taxon>
        <taxon>Mortierellomycetes</taxon>
        <taxon>Mortierellales</taxon>
        <taxon>Mortierellaceae</taxon>
        <taxon>Linnemannia</taxon>
    </lineage>
</organism>
<proteinExistence type="inferred from homology"/>
<feature type="region of interest" description="Disordered" evidence="10">
    <location>
        <begin position="1582"/>
        <end position="1621"/>
    </location>
</feature>
<dbReference type="PANTHER" id="PTHR37739:SF8">
    <property type="entry name" value="KINESIN-LIKE PROTEIN KIN-12D"/>
    <property type="match status" value="1"/>
</dbReference>
<evidence type="ECO:0000256" key="10">
    <source>
        <dbReference type="SAM" id="MobiDB-lite"/>
    </source>
</evidence>
<comment type="similarity">
    <text evidence="7">Belongs to the TRAFAC class myosin-kinesin ATPase superfamily. Kinesin family. KIN-12 subfamily.</text>
</comment>
<dbReference type="PROSITE" id="PS50067">
    <property type="entry name" value="KINESIN_MOTOR_2"/>
    <property type="match status" value="1"/>
</dbReference>
<feature type="compositionally biased region" description="Polar residues" evidence="10">
    <location>
        <begin position="2780"/>
        <end position="2792"/>
    </location>
</feature>
<feature type="binding site" evidence="8">
    <location>
        <begin position="1079"/>
        <end position="1086"/>
    </location>
    <ligand>
        <name>ATP</name>
        <dbReference type="ChEBI" id="CHEBI:30616"/>
    </ligand>
</feature>
<dbReference type="PROSITE" id="PS00411">
    <property type="entry name" value="KINESIN_MOTOR_1"/>
    <property type="match status" value="1"/>
</dbReference>
<dbReference type="SUPFAM" id="SSF52540">
    <property type="entry name" value="P-loop containing nucleoside triphosphate hydrolases"/>
    <property type="match status" value="1"/>
</dbReference>
<feature type="region of interest" description="Disordered" evidence="10">
    <location>
        <begin position="1018"/>
        <end position="1044"/>
    </location>
</feature>
<feature type="compositionally biased region" description="Low complexity" evidence="10">
    <location>
        <begin position="2702"/>
        <end position="2711"/>
    </location>
</feature>
<reference evidence="12" key="1">
    <citation type="submission" date="2021-06" db="EMBL/GenBank/DDBJ databases">
        <title>Genome Sequence of Mortierella hyaline Strain SCG-10, a Cold-Adapted, Nitrate-Reducing Fungus Isolated from Soil in Minnesota, USA.</title>
        <authorList>
            <person name="Aldossari N."/>
        </authorList>
    </citation>
    <scope>NUCLEOTIDE SEQUENCE</scope>
    <source>
        <strain evidence="12">SCG-10</strain>
    </source>
</reference>
<dbReference type="InterPro" id="IPR044986">
    <property type="entry name" value="KIF15/KIN-12"/>
</dbReference>
<keyword evidence="4 9" id="KW-0175">Coiled coil</keyword>
<dbReference type="Pfam" id="PF00225">
    <property type="entry name" value="Kinesin"/>
    <property type="match status" value="1"/>
</dbReference>
<feature type="region of interest" description="Disordered" evidence="10">
    <location>
        <begin position="659"/>
        <end position="760"/>
    </location>
</feature>
<feature type="compositionally biased region" description="Low complexity" evidence="10">
    <location>
        <begin position="2582"/>
        <end position="2604"/>
    </location>
</feature>
<dbReference type="EMBL" id="JAHRHY010000012">
    <property type="protein sequence ID" value="KAG9065152.1"/>
    <property type="molecule type" value="Genomic_DNA"/>
</dbReference>
<dbReference type="GO" id="GO:0005874">
    <property type="term" value="C:microtubule"/>
    <property type="evidence" value="ECO:0007669"/>
    <property type="project" value="UniProtKB-KW"/>
</dbReference>
<dbReference type="GO" id="GO:0003777">
    <property type="term" value="F:microtubule motor activity"/>
    <property type="evidence" value="ECO:0007669"/>
    <property type="project" value="InterPro"/>
</dbReference>
<feature type="region of interest" description="Disordered" evidence="10">
    <location>
        <begin position="2197"/>
        <end position="2216"/>
    </location>
</feature>
<feature type="compositionally biased region" description="Low complexity" evidence="10">
    <location>
        <begin position="2674"/>
        <end position="2691"/>
    </location>
</feature>
<dbReference type="SMART" id="SM00906">
    <property type="entry name" value="Fungal_trans"/>
    <property type="match status" value="1"/>
</dbReference>
<feature type="region of interest" description="Disordered" evidence="10">
    <location>
        <begin position="827"/>
        <end position="857"/>
    </location>
</feature>
<dbReference type="Proteomes" id="UP000707451">
    <property type="component" value="Unassembled WGS sequence"/>
</dbReference>
<keyword evidence="13" id="KW-1185">Reference proteome</keyword>
<accession>A0A9P7XR45</accession>
<dbReference type="InterPro" id="IPR001752">
    <property type="entry name" value="Kinesin_motor_dom"/>
</dbReference>
<dbReference type="GO" id="GO:0005524">
    <property type="term" value="F:ATP binding"/>
    <property type="evidence" value="ECO:0007669"/>
    <property type="project" value="UniProtKB-UniRule"/>
</dbReference>
<feature type="region of interest" description="Disordered" evidence="10">
    <location>
        <begin position="62"/>
        <end position="107"/>
    </location>
</feature>
<name>A0A9P7XR45_9FUNG</name>
<keyword evidence="3 8" id="KW-0067">ATP-binding</keyword>
<feature type="region of interest" description="Disordered" evidence="10">
    <location>
        <begin position="2824"/>
        <end position="2890"/>
    </location>
</feature>
<dbReference type="GO" id="GO:0006351">
    <property type="term" value="P:DNA-templated transcription"/>
    <property type="evidence" value="ECO:0007669"/>
    <property type="project" value="InterPro"/>
</dbReference>
<feature type="domain" description="Kinesin motor" evidence="11">
    <location>
        <begin position="983"/>
        <end position="1333"/>
    </location>
</feature>
<dbReference type="InterPro" id="IPR007219">
    <property type="entry name" value="XnlR_reg_dom"/>
</dbReference>
<evidence type="ECO:0000313" key="12">
    <source>
        <dbReference type="EMBL" id="KAG9065152.1"/>
    </source>
</evidence>
<gene>
    <name evidence="12" type="primary">KIF15</name>
    <name evidence="12" type="ORF">KI688_002474</name>
</gene>
<dbReference type="GO" id="GO:0003677">
    <property type="term" value="F:DNA binding"/>
    <property type="evidence" value="ECO:0007669"/>
    <property type="project" value="InterPro"/>
</dbReference>
<dbReference type="PANTHER" id="PTHR37739">
    <property type="entry name" value="KINESIN-LIKE PROTEIN KIN-12D"/>
    <property type="match status" value="1"/>
</dbReference>
<feature type="coiled-coil region" evidence="9">
    <location>
        <begin position="2285"/>
        <end position="2397"/>
    </location>
</feature>
<evidence type="ECO:0000256" key="2">
    <source>
        <dbReference type="ARBA" id="ARBA00022741"/>
    </source>
</evidence>
<feature type="compositionally biased region" description="Polar residues" evidence="10">
    <location>
        <begin position="2871"/>
        <end position="2890"/>
    </location>
</feature>
<keyword evidence="5 8" id="KW-0505">Motor protein</keyword>
<evidence type="ECO:0000256" key="8">
    <source>
        <dbReference type="PROSITE-ProRule" id="PRU00283"/>
    </source>
</evidence>
<dbReference type="PRINTS" id="PR00380">
    <property type="entry name" value="KINESINHEAVY"/>
</dbReference>
<feature type="compositionally biased region" description="Low complexity" evidence="10">
    <location>
        <begin position="140"/>
        <end position="152"/>
    </location>
</feature>
<evidence type="ECO:0000256" key="6">
    <source>
        <dbReference type="ARBA" id="ARBA00023242"/>
    </source>
</evidence>
<keyword evidence="1" id="KW-0493">Microtubule</keyword>
<dbReference type="Pfam" id="PF04082">
    <property type="entry name" value="Fungal_trans"/>
    <property type="match status" value="1"/>
</dbReference>
<feature type="compositionally biased region" description="Low complexity" evidence="10">
    <location>
        <begin position="2857"/>
        <end position="2870"/>
    </location>
</feature>
<evidence type="ECO:0000256" key="7">
    <source>
        <dbReference type="ARBA" id="ARBA00034488"/>
    </source>
</evidence>
<dbReference type="GO" id="GO:0007018">
    <property type="term" value="P:microtubule-based movement"/>
    <property type="evidence" value="ECO:0007669"/>
    <property type="project" value="InterPro"/>
</dbReference>
<evidence type="ECO:0000256" key="1">
    <source>
        <dbReference type="ARBA" id="ARBA00022701"/>
    </source>
</evidence>
<feature type="region of interest" description="Disordered" evidence="10">
    <location>
        <begin position="1870"/>
        <end position="1891"/>
    </location>
</feature>
<dbReference type="GO" id="GO:0008270">
    <property type="term" value="F:zinc ion binding"/>
    <property type="evidence" value="ECO:0007669"/>
    <property type="project" value="InterPro"/>
</dbReference>
<dbReference type="GO" id="GO:0008017">
    <property type="term" value="F:microtubule binding"/>
    <property type="evidence" value="ECO:0007669"/>
    <property type="project" value="InterPro"/>
</dbReference>
<evidence type="ECO:0000256" key="4">
    <source>
        <dbReference type="ARBA" id="ARBA00023054"/>
    </source>
</evidence>
<feature type="compositionally biased region" description="Polar residues" evidence="10">
    <location>
        <begin position="2657"/>
        <end position="2673"/>
    </location>
</feature>
<feature type="compositionally biased region" description="Low complexity" evidence="10">
    <location>
        <begin position="827"/>
        <end position="836"/>
    </location>
</feature>
<comment type="caution">
    <text evidence="12">The sequence shown here is derived from an EMBL/GenBank/DDBJ whole genome shotgun (WGS) entry which is preliminary data.</text>
</comment>
<dbReference type="OrthoDB" id="3176171at2759"/>
<evidence type="ECO:0000256" key="5">
    <source>
        <dbReference type="ARBA" id="ARBA00023175"/>
    </source>
</evidence>
<keyword evidence="2 8" id="KW-0547">Nucleotide-binding</keyword>
<feature type="region of interest" description="Disordered" evidence="10">
    <location>
        <begin position="2576"/>
        <end position="2798"/>
    </location>
</feature>
<dbReference type="InterPro" id="IPR019821">
    <property type="entry name" value="Kinesin_motor_CS"/>
</dbReference>
<feature type="compositionally biased region" description="Low complexity" evidence="10">
    <location>
        <begin position="2738"/>
        <end position="2755"/>
    </location>
</feature>
<feature type="compositionally biased region" description="Polar residues" evidence="10">
    <location>
        <begin position="2838"/>
        <end position="2856"/>
    </location>
</feature>
<sequence length="2890" mass="323281">MECTSLLGKPPPPKRKKAQTEVGILEARLESIESAYSERLRHMESLLNKVLPASQVQELIHGNLGSGSSSVQATTTTTTTKSKETTSTHYQRQGPAGVTPDPPVIPSYSRALRDNLNILEPKQSPRQEPVGSSKLSQHVAPSQSSASPNAPAFTSPDSFPLDESGSDDSSDFDELAATMDKLRLFDASFYFGKGTMMFSHTDTEKFWDEEISFDVHEAPDIDIPPEALVMPPVDVIDALFDIYYSHYYVFMPMIQKAALLQALEDRHEPQSIFLLNSVFMAAAVTGECTHPSCYSIVGDILSMGTPFFERARLVLDYCLGVPRVSTVQGLMMLSQYPKIVGIGHHFIQQAILMAMELGLHRKCDRWIPDKQVQETRKRVFWCVYAQDSSTASVTGRRPLIDNSEIDVPLVDPNATEGELEYSNTLFLLHLCKLWRIYRNVKQFVFNAEDIQGMASGPGSLPKNYEQQLIQWQLQLPAALRFSFELDPGDPLAKYNARAGIAQMLYESTLILLHKPFMSSSSDSSTRVASRSLDICMKAASKITSIVKTLVNTFTKTYQITGIGECAIVNAMRILAMCIKSPEPNIRLGAKDDFDFLIRFFREFYASPQVIIDKDLFNCIMTFFDEFMHSVSGVSESTVHICASAIKSMAIAKRNKIALRRTSTDGQEPQRPLTAGSDARNLSRLVKIGREERARTRAYSPSSQSSKGSKTGSGGHRKRHSHMPHEEPHRSGTSLFTPLTQENHDGFMSTSDPMNADPQESSEMYQNWGKVQKVCQHVSPFGGPAVMESLSQYQTSSAILSQPPNSSAIPQTAHLSDPADDVFQVYHPQQQQQQQQEQDQHNQQHRQQHEEYQLQLQQHKHQLTQQQLQQQLFLQHQQRQQVALEQQGQMDRSQGLFDGSANQPAPTFDVLTPSFWSDFMGVDGMTNTVPRALEQSVLLGGPTIPSGLFDVMSAPTANPDDLYGTLSAQHLQHSAEQQHRPISLGGISAQMKPDSREKSIGEADDNLSTDHIQALLEQTLAGDTQPNHPNIPQSGPRGESTSQEQVFRDVGKTIVEQCVKGYNGVRTHDISFVETIFAYGQTGSGKTYTMQGPSNMTSLGKHEHRGIIPRCLEYLFDLIAKEEQMVSSVKYLCKASYIEIYNEMIYDLLDNSTTARATREDIKRGVYVDGVTEESIHNPEDAYKLFEQGAANRHVSATAMNRESSRSHTVLTLTIQSMALVDGINHIRESRFNLVDLAGSERQKLANTEGLRLKEAGNINKSLLCLGSVINALGEIAGGHSRHVHYRDSRLTFLLKDSLGGNSNTFIVANVSPSALCYQESLSTLRFAQRAKMIKNKAVVNEDIQGNVNELRAEIQRLKAELGLKQAAGGNNTSMANMLLVETLAKLRAEQEEHMAMAQKGFMLDDACKAREKQIQSAQLIIKFKESALVSYRKGVTSAAMEAEKGALQEEVAQLRKQLDFHPEVLKVKAENLSLREMLAKLERYQSGLEDFEEKQKKDKEYLYNLSGKILELEHENETLRTKLGSATPKENEDVDFVRIEGIDDLMQESPPKIRDADRRFSSDMKSLLQRVNKNRKAEYRRLSGNFGKPDPMLLDGDDRSVVGSPLSGNSTPMSKPSGASALGVNLSDSLSAHSAMHSDDSVEMTLLKRDVDRLKDENSVLVDEKGVLEKDYSDAQFQLITMEKCLEQATNQAEQLGRNLQSSRHALASMEQEATAKVSDLNKEMQEQVELMEKMRVASILVEEERDRLQETLRDVEQQYKAVNRELDDTRQRLLENQKEYDHQVEYNMKRINEFQEKESKWDETKAELSKAKDDIEKLLEQQKVEAYSTRSQLEKEHQILLENHEALGAGKSKLEDMLTALEQELSTLRAASSDASKEHEKKEQQQLQQHETALKAEQELKAALEAELKSAQDKFMSLEAEFQAVKEAMDSSMQEANKILQEREQQFEDQIKALKLMHTQDLEEHRAQVQTENQFLIEAHQKKLEELTADARKQDQQLRELQDSLAEAIKAGEEALEAKQTVIEEMKSTKELSATLCQESEKLKQEKDRLAAEVESMSSKCLEMEATLEEQKQALSKMSQELEQEKSRLTSQVESLSSEGELMSAENLALEAALEEQKQALNKVSVELQQEKSRLAFQIETISSKNLALETTLEEQKQELSKVSLELKQELWEKERLKTTRNELREKVSEMARKVGEAEQKLDQARDSNRTSEMEYRTVQDELEYQLSKARNDLAVKTNENMLNEEYKRKFRELRAQFADLGPAITERQQQGFHERELKRTMELEKAREELVRSQTRTVQLEANVALAQEMNEQLLNDSKASTLKIAEEMEKRLQDVEVQRQTAEREVEQALETVQQKTAQLQQLEEQAIHNKERMGALEEELNEERVKVERMEATLLEGKAILEEQEATEKELLIQETKRKLKEEQLLAQRQLLMKMKEEQQTLVQQQVERRDKTRALFEGLATENGKLMEQVRDLGLVNENIMKHQNPKQKLQYHVKIKQENNELRIENQRLMFRAIELEEKLGNKENVESLRKQVWEMHGESPYQSSIDLGLDSNAETTSTRMEMVKGLTEEMPIVRSNSGSPTPSSETSASSISGPSAPRKVAEEVSSHPVAARKSHAPAAAVSQKRKAAPNDPPSVVSQPFSRKRQAGSVPPQSVSSSETRSKTGPFSTVAATSVSSAASGDTAAEVPLGPRARAKAAADAALAASKFTRAQSAKPASRPTSNPSHPISRVSRTPSQRAPSAPPSSSRAVGHDDRLRGPRSGGAVTKPRMGTPGPSSATKGPNNAAIQRGMSVDPAIGSASAQRALLREARLEAARAPTIAAISRKGLIDPSDSQVNTRGASQESSRSNLPASSAPSKSRPESSTAPSTHSTENVLVPTTDSSD</sequence>
<feature type="compositionally biased region" description="Basic and acidic residues" evidence="10">
    <location>
        <begin position="1876"/>
        <end position="1885"/>
    </location>
</feature>
<protein>
    <submittedName>
        <fullName evidence="12">Kinesin-like protein kif15</fullName>
    </submittedName>
</protein>